<dbReference type="Proteomes" id="UP000254712">
    <property type="component" value="Unassembled WGS sequence"/>
</dbReference>
<dbReference type="EMBL" id="UGXT01000002">
    <property type="protein sequence ID" value="SUH34422.1"/>
    <property type="molecule type" value="Genomic_DNA"/>
</dbReference>
<dbReference type="AlphaFoldDB" id="A0A379WK22"/>
<accession>A0A379WK22</accession>
<sequence length="139" mass="15945">MPGGCPERDRRRRRGERRFAGLFVQTHRQRNTLTLQIHFQHFHLHDVASFYHGVWIVDELSRQGRDVDQAILMNADIDKRAEVSDVSDRPSRIIPGSRSFMVSTPSANCAVLIQDAGRGPVFQLFDDIAHGRHAEFIVR</sequence>
<evidence type="ECO:0000313" key="2">
    <source>
        <dbReference type="Proteomes" id="UP000254712"/>
    </source>
</evidence>
<gene>
    <name evidence="1" type="ORF">NCTC8261_00602</name>
</gene>
<reference evidence="1 2" key="1">
    <citation type="submission" date="2018-06" db="EMBL/GenBank/DDBJ databases">
        <authorList>
            <consortium name="Pathogen Informatics"/>
            <person name="Doyle S."/>
        </authorList>
    </citation>
    <scope>NUCLEOTIDE SEQUENCE [LARGE SCALE GENOMIC DNA]</scope>
    <source>
        <strain evidence="1 2">NCTC8261</strain>
    </source>
</reference>
<protein>
    <submittedName>
        <fullName evidence="1">Uncharacterized protein</fullName>
    </submittedName>
</protein>
<name>A0A379WK22_SALET</name>
<proteinExistence type="predicted"/>
<organism evidence="1 2">
    <name type="scientific">Salmonella enterica I</name>
    <dbReference type="NCBI Taxonomy" id="59201"/>
    <lineage>
        <taxon>Bacteria</taxon>
        <taxon>Pseudomonadati</taxon>
        <taxon>Pseudomonadota</taxon>
        <taxon>Gammaproteobacteria</taxon>
        <taxon>Enterobacterales</taxon>
        <taxon>Enterobacteriaceae</taxon>
        <taxon>Salmonella</taxon>
    </lineage>
</organism>
<evidence type="ECO:0000313" key="1">
    <source>
        <dbReference type="EMBL" id="SUH34422.1"/>
    </source>
</evidence>